<protein>
    <submittedName>
        <fullName evidence="1">Uncharacterized protein</fullName>
    </submittedName>
</protein>
<dbReference type="Proteomes" id="UP001530400">
    <property type="component" value="Unassembled WGS sequence"/>
</dbReference>
<comment type="caution">
    <text evidence="1">The sequence shown here is derived from an EMBL/GenBank/DDBJ whole genome shotgun (WGS) entry which is preliminary data.</text>
</comment>
<dbReference type="EMBL" id="JALLPJ020000786">
    <property type="protein sequence ID" value="KAL3782938.1"/>
    <property type="molecule type" value="Genomic_DNA"/>
</dbReference>
<proteinExistence type="predicted"/>
<gene>
    <name evidence="1" type="ORF">ACHAWO_011387</name>
</gene>
<sequence length="196" mass="22521">MPVSGRHSPSRPGRSKREFQTYAALLAHASPVLDAMLSSGMKESSSRRIDGSLSAQRSCEDYYSNFDEKRHKEKEAGALLNVKRVMKLAPWFHELQMSSYLKSCDKILYSSERKYDFWADKSLLEQQKARTMDLLTFSIKYDLNTVKIIAKLKIGDLLGQFLWGRGDTDNIDLAFVQELLQFFRPIQKSCPTQQKV</sequence>
<evidence type="ECO:0000313" key="2">
    <source>
        <dbReference type="Proteomes" id="UP001530400"/>
    </source>
</evidence>
<accession>A0ABD3P4X5</accession>
<dbReference type="AlphaFoldDB" id="A0ABD3P4X5"/>
<reference evidence="1 2" key="1">
    <citation type="submission" date="2024-10" db="EMBL/GenBank/DDBJ databases">
        <title>Updated reference genomes for cyclostephanoid diatoms.</title>
        <authorList>
            <person name="Roberts W.R."/>
            <person name="Alverson A.J."/>
        </authorList>
    </citation>
    <scope>NUCLEOTIDE SEQUENCE [LARGE SCALE GENOMIC DNA]</scope>
    <source>
        <strain evidence="1 2">AJA010-31</strain>
    </source>
</reference>
<evidence type="ECO:0000313" key="1">
    <source>
        <dbReference type="EMBL" id="KAL3782938.1"/>
    </source>
</evidence>
<keyword evidence="2" id="KW-1185">Reference proteome</keyword>
<organism evidence="1 2">
    <name type="scientific">Cyclotella atomus</name>
    <dbReference type="NCBI Taxonomy" id="382360"/>
    <lineage>
        <taxon>Eukaryota</taxon>
        <taxon>Sar</taxon>
        <taxon>Stramenopiles</taxon>
        <taxon>Ochrophyta</taxon>
        <taxon>Bacillariophyta</taxon>
        <taxon>Coscinodiscophyceae</taxon>
        <taxon>Thalassiosirophycidae</taxon>
        <taxon>Stephanodiscales</taxon>
        <taxon>Stephanodiscaceae</taxon>
        <taxon>Cyclotella</taxon>
    </lineage>
</organism>
<name>A0ABD3P4X5_9STRA</name>